<feature type="domain" description="PABS" evidence="7">
    <location>
        <begin position="525"/>
        <end position="759"/>
    </location>
</feature>
<evidence type="ECO:0000256" key="5">
    <source>
        <dbReference type="SAM" id="MobiDB-lite"/>
    </source>
</evidence>
<proteinExistence type="inferred from homology"/>
<sequence>MKQAQQTGVVFALFFVSGASGLIDEVVWFRLLSLSFGVSVYAASAVLTAFMGGLALGSWAFGRITARLTQRHKSEATATALLRLFALLLMGVALFAFATPALFSSLTNLYVWIAHRLQPEPFAYHAARTALATLALVPPTFLMGGTLPLLAHLLAVRHRDHGRRLGALYAINTFGGVLGALAAGLVLIPSLGVSGSLYLGGALDLTAAGVAFWLARTWREAPLDPAATPQPAASAPTPTPRHASRPLAQRASGGRAVVAVQAMGASATDAPAAHNGAIATTAMPSASKRALPLPTPARLALIGYTLSGFAALGYQVVWTRTLAIFSLNAVYSFTIMLVTFLIGLAVGSAWMGRRIDRYEQPLALFGWLQIGIGMSAVIALYAFARMPTLLDIFTARTGFLASLWAEFFAAAVIMMMPTLLMGAVFPVAARLYATPPDTDNPVAPDRGGVGARVGRLYALNTVGATLGAFMAGFVFIPLIGLQHSSLLLAMLNLALGAGATLRASPTLGERLRLAGVTGATLLAAALLPPGVYLGFREGVIPELVYYREGVDATVAVFEVKYPPLKMSFVNGRNEVPTDKHSMRAFHVLGHLPALLRPDAQNALMIGFGNGIASGAMATHPLPRIHAVELVAEQVEAARLYEAENRSVLDRPGFQITIEDGRNYLLRSAERYDIITADATHPINSSSWALFTFEFYTMVKSRLTDDGVFVQWLPFHDLSERDYRDIVCTFQRVFPHTTLWYTGATHSFLVATPRPLTRDQVLALDVQLRQSAAGADLGDGRLLAADLIMHEEEVAAFAANGRIVRDDRAFFIPAMDRERILAALEPYARAAARDAGR</sequence>
<dbReference type="SUPFAM" id="SSF53335">
    <property type="entry name" value="S-adenosyl-L-methionine-dependent methyltransferases"/>
    <property type="match status" value="1"/>
</dbReference>
<dbReference type="RefSeq" id="WP_012119078.1">
    <property type="nucleotide sequence ID" value="NC_009767.1"/>
</dbReference>
<comment type="similarity">
    <text evidence="1">Belongs to the spermidine/spermine synthase family.</text>
</comment>
<dbReference type="CDD" id="cd02440">
    <property type="entry name" value="AdoMet_MTases"/>
    <property type="match status" value="1"/>
</dbReference>
<dbReference type="PANTHER" id="PTHR43317">
    <property type="entry name" value="THERMOSPERMINE SYNTHASE ACAULIS5"/>
    <property type="match status" value="1"/>
</dbReference>
<dbReference type="GO" id="GO:0016740">
    <property type="term" value="F:transferase activity"/>
    <property type="evidence" value="ECO:0007669"/>
    <property type="project" value="UniProtKB-UniRule"/>
</dbReference>
<feature type="transmembrane region" description="Helical" evidence="6">
    <location>
        <begin position="403"/>
        <end position="425"/>
    </location>
</feature>
<dbReference type="Pfam" id="PF01564">
    <property type="entry name" value="Spermine_synth"/>
    <property type="match status" value="1"/>
</dbReference>
<feature type="transmembrane region" description="Helical" evidence="6">
    <location>
        <begin position="81"/>
        <end position="103"/>
    </location>
</feature>
<evidence type="ECO:0000313" key="8">
    <source>
        <dbReference type="EMBL" id="ABU56647.1"/>
    </source>
</evidence>
<feature type="compositionally biased region" description="Low complexity" evidence="5">
    <location>
        <begin position="225"/>
        <end position="236"/>
    </location>
</feature>
<evidence type="ECO:0000256" key="3">
    <source>
        <dbReference type="ARBA" id="ARBA00023115"/>
    </source>
</evidence>
<dbReference type="STRING" id="383372.Rcas_0517"/>
<feature type="transmembrane region" description="Helical" evidence="6">
    <location>
        <begin position="513"/>
        <end position="535"/>
    </location>
</feature>
<evidence type="ECO:0000259" key="7">
    <source>
        <dbReference type="PROSITE" id="PS51006"/>
    </source>
</evidence>
<gene>
    <name evidence="8" type="ordered locus">Rcas_0517</name>
</gene>
<evidence type="ECO:0000256" key="2">
    <source>
        <dbReference type="ARBA" id="ARBA00022679"/>
    </source>
</evidence>
<dbReference type="NCBIfam" id="NF037959">
    <property type="entry name" value="MFS_SpdSyn"/>
    <property type="match status" value="3"/>
</dbReference>
<feature type="region of interest" description="Disordered" evidence="5">
    <location>
        <begin position="225"/>
        <end position="250"/>
    </location>
</feature>
<evidence type="ECO:0000256" key="4">
    <source>
        <dbReference type="PROSITE-ProRule" id="PRU00354"/>
    </source>
</evidence>
<dbReference type="PANTHER" id="PTHR43317:SF1">
    <property type="entry name" value="THERMOSPERMINE SYNTHASE ACAULIS5"/>
    <property type="match status" value="1"/>
</dbReference>
<keyword evidence="6" id="KW-0472">Membrane</keyword>
<dbReference type="AlphaFoldDB" id="A7NGQ4"/>
<feature type="transmembrane region" description="Helical" evidence="6">
    <location>
        <begin position="362"/>
        <end position="383"/>
    </location>
</feature>
<dbReference type="Gene3D" id="1.20.1250.20">
    <property type="entry name" value="MFS general substrate transporter like domains"/>
    <property type="match status" value="1"/>
</dbReference>
<dbReference type="SUPFAM" id="SSF103473">
    <property type="entry name" value="MFS general substrate transporter"/>
    <property type="match status" value="1"/>
</dbReference>
<feature type="transmembrane region" description="Helical" evidence="6">
    <location>
        <begin position="329"/>
        <end position="350"/>
    </location>
</feature>
<dbReference type="InterPro" id="IPR030374">
    <property type="entry name" value="PABS"/>
</dbReference>
<dbReference type="eggNOG" id="COG0421">
    <property type="taxonomic scope" value="Bacteria"/>
</dbReference>
<keyword evidence="6" id="KW-0812">Transmembrane</keyword>
<keyword evidence="6" id="KW-1133">Transmembrane helix</keyword>
<dbReference type="Proteomes" id="UP000000263">
    <property type="component" value="Chromosome"/>
</dbReference>
<dbReference type="InterPro" id="IPR036259">
    <property type="entry name" value="MFS_trans_sf"/>
</dbReference>
<organism evidence="8 9">
    <name type="scientific">Roseiflexus castenholzii (strain DSM 13941 / HLO8)</name>
    <dbReference type="NCBI Taxonomy" id="383372"/>
    <lineage>
        <taxon>Bacteria</taxon>
        <taxon>Bacillati</taxon>
        <taxon>Chloroflexota</taxon>
        <taxon>Chloroflexia</taxon>
        <taxon>Chloroflexales</taxon>
        <taxon>Roseiflexineae</taxon>
        <taxon>Roseiflexaceae</taxon>
        <taxon>Roseiflexus</taxon>
    </lineage>
</organism>
<reference evidence="8 9" key="1">
    <citation type="submission" date="2007-08" db="EMBL/GenBank/DDBJ databases">
        <title>Complete sequence of Roseiflexus castenholzii DSM 13941.</title>
        <authorList>
            <consortium name="US DOE Joint Genome Institute"/>
            <person name="Copeland A."/>
            <person name="Lucas S."/>
            <person name="Lapidus A."/>
            <person name="Barry K."/>
            <person name="Glavina del Rio T."/>
            <person name="Dalin E."/>
            <person name="Tice H."/>
            <person name="Pitluck S."/>
            <person name="Thompson L.S."/>
            <person name="Brettin T."/>
            <person name="Bruce D."/>
            <person name="Detter J.C."/>
            <person name="Han C."/>
            <person name="Tapia R."/>
            <person name="Schmutz J."/>
            <person name="Larimer F."/>
            <person name="Land M."/>
            <person name="Hauser L."/>
            <person name="Kyrpides N."/>
            <person name="Mikhailova N."/>
            <person name="Bryant D.A."/>
            <person name="Hanada S."/>
            <person name="Tsukatani Y."/>
            <person name="Richardson P."/>
        </authorList>
    </citation>
    <scope>NUCLEOTIDE SEQUENCE [LARGE SCALE GENOMIC DNA]</scope>
    <source>
        <strain evidence="9">DSM 13941 / HLO8</strain>
    </source>
</reference>
<feature type="transmembrane region" description="Helical" evidence="6">
    <location>
        <begin position="297"/>
        <end position="317"/>
    </location>
</feature>
<dbReference type="EMBL" id="CP000804">
    <property type="protein sequence ID" value="ABU56647.1"/>
    <property type="molecule type" value="Genomic_DNA"/>
</dbReference>
<dbReference type="InterPro" id="IPR029063">
    <property type="entry name" value="SAM-dependent_MTases_sf"/>
</dbReference>
<evidence type="ECO:0000256" key="6">
    <source>
        <dbReference type="SAM" id="Phobius"/>
    </source>
</evidence>
<name>A7NGQ4_ROSCS</name>
<protein>
    <submittedName>
        <fullName evidence="8">Spermine synthase</fullName>
    </submittedName>
</protein>
<feature type="transmembrane region" description="Helical" evidence="6">
    <location>
        <begin position="456"/>
        <end position="479"/>
    </location>
</feature>
<feature type="transmembrane region" description="Helical" evidence="6">
    <location>
        <begin position="31"/>
        <end position="61"/>
    </location>
</feature>
<feature type="transmembrane region" description="Helical" evidence="6">
    <location>
        <begin position="197"/>
        <end position="215"/>
    </location>
</feature>
<dbReference type="OrthoDB" id="5516475at2"/>
<keyword evidence="2 4" id="KW-0808">Transferase</keyword>
<evidence type="ECO:0000313" key="9">
    <source>
        <dbReference type="Proteomes" id="UP000000263"/>
    </source>
</evidence>
<accession>A7NGQ4</accession>
<dbReference type="GO" id="GO:0006596">
    <property type="term" value="P:polyamine biosynthetic process"/>
    <property type="evidence" value="ECO:0007669"/>
    <property type="project" value="UniProtKB-UniRule"/>
</dbReference>
<feature type="transmembrane region" description="Helical" evidence="6">
    <location>
        <begin position="167"/>
        <end position="191"/>
    </location>
</feature>
<keyword evidence="3 4" id="KW-0620">Polyamine biosynthesis</keyword>
<dbReference type="HOGENOM" id="CLU_010122_1_0_0"/>
<dbReference type="KEGG" id="rca:Rcas_0517"/>
<feature type="transmembrane region" description="Helical" evidence="6">
    <location>
        <begin position="130"/>
        <end position="155"/>
    </location>
</feature>
<keyword evidence="9" id="KW-1185">Reference proteome</keyword>
<dbReference type="eggNOG" id="COG4262">
    <property type="taxonomic scope" value="Bacteria"/>
</dbReference>
<evidence type="ECO:0000256" key="1">
    <source>
        <dbReference type="ARBA" id="ARBA00007867"/>
    </source>
</evidence>
<feature type="active site" description="Proton acceptor" evidence="4">
    <location>
        <position position="677"/>
    </location>
</feature>
<dbReference type="PROSITE" id="PS51006">
    <property type="entry name" value="PABS_2"/>
    <property type="match status" value="1"/>
</dbReference>
<feature type="transmembrane region" description="Helical" evidence="6">
    <location>
        <begin position="485"/>
        <end position="501"/>
    </location>
</feature>
<dbReference type="Gene3D" id="3.40.50.150">
    <property type="entry name" value="Vaccinia Virus protein VP39"/>
    <property type="match status" value="1"/>
</dbReference>